<protein>
    <submittedName>
        <fullName evidence="2">Uncharacterized protein</fullName>
    </submittedName>
</protein>
<evidence type="ECO:0000256" key="1">
    <source>
        <dbReference type="SAM" id="MobiDB-lite"/>
    </source>
</evidence>
<feature type="region of interest" description="Disordered" evidence="1">
    <location>
        <begin position="100"/>
        <end position="193"/>
    </location>
</feature>
<sequence>MRQRQHGTGVRPGARGVALGGVAVQAGDHPGGDLPRGSRPSVVRAGPGAGDVGQARSLLRGEPAEGVPVDVFERVPGRTGLARVEAEALRPVVETVRAEPPPVGRQIARPMPGPAERVGAGRRNQGLQDAEEDGEAGQGRGGQEVRYPVCHDPTLAGRCARDRGSAEPVERASRDRAGENPTPPVYGTHSRTR</sequence>
<name>A0A7W4UZH5_LEIAQ</name>
<evidence type="ECO:0000313" key="3">
    <source>
        <dbReference type="Proteomes" id="UP000538196"/>
    </source>
</evidence>
<proteinExistence type="predicted"/>
<reference evidence="2 3" key="1">
    <citation type="submission" date="2020-08" db="EMBL/GenBank/DDBJ databases">
        <title>Sequencing the genomes of 1000 actinobacteria strains.</title>
        <authorList>
            <person name="Klenk H.-P."/>
        </authorList>
    </citation>
    <scope>NUCLEOTIDE SEQUENCE [LARGE SCALE GENOMIC DNA]</scope>
    <source>
        <strain evidence="2 3">DSM 20146</strain>
    </source>
</reference>
<comment type="caution">
    <text evidence="2">The sequence shown here is derived from an EMBL/GenBank/DDBJ whole genome shotgun (WGS) entry which is preliminary data.</text>
</comment>
<accession>A0A7W4UZH5</accession>
<dbReference type="AlphaFoldDB" id="A0A7W4UZH5"/>
<dbReference type="Proteomes" id="UP000538196">
    <property type="component" value="Unassembled WGS sequence"/>
</dbReference>
<feature type="compositionally biased region" description="Low complexity" evidence="1">
    <location>
        <begin position="9"/>
        <end position="27"/>
    </location>
</feature>
<dbReference type="EMBL" id="JACHVP010000005">
    <property type="protein sequence ID" value="MBB2969133.1"/>
    <property type="molecule type" value="Genomic_DNA"/>
</dbReference>
<gene>
    <name evidence="2" type="ORF">FHX33_003915</name>
</gene>
<keyword evidence="3" id="KW-1185">Reference proteome</keyword>
<organism evidence="2 3">
    <name type="scientific">Leifsonia aquatica</name>
    <name type="common">Corynebacterium aquaticum</name>
    <dbReference type="NCBI Taxonomy" id="144185"/>
    <lineage>
        <taxon>Bacteria</taxon>
        <taxon>Bacillati</taxon>
        <taxon>Actinomycetota</taxon>
        <taxon>Actinomycetes</taxon>
        <taxon>Micrococcales</taxon>
        <taxon>Microbacteriaceae</taxon>
        <taxon>Leifsonia</taxon>
    </lineage>
</organism>
<feature type="region of interest" description="Disordered" evidence="1">
    <location>
        <begin position="1"/>
        <end position="61"/>
    </location>
</feature>
<evidence type="ECO:0000313" key="2">
    <source>
        <dbReference type="EMBL" id="MBB2969133.1"/>
    </source>
</evidence>
<feature type="compositionally biased region" description="Basic and acidic residues" evidence="1">
    <location>
        <begin position="159"/>
        <end position="178"/>
    </location>
</feature>